<comment type="similarity">
    <text evidence="1">Belongs to the UPF0111 family.</text>
</comment>
<dbReference type="Proteomes" id="UP000648239">
    <property type="component" value="Unassembled WGS sequence"/>
</dbReference>
<dbReference type="InterPro" id="IPR018445">
    <property type="entry name" value="Put_Phosphate_transp_reg"/>
</dbReference>
<comment type="caution">
    <text evidence="2">The sequence shown here is derived from an EMBL/GenBank/DDBJ whole genome shotgun (WGS) entry which is preliminary data.</text>
</comment>
<name>A0A8J6Y0J3_9BACT</name>
<dbReference type="PANTHER" id="PTHR36536:SF3">
    <property type="entry name" value="UPF0111 PROTEIN HI_1603"/>
    <property type="match status" value="1"/>
</dbReference>
<protein>
    <submittedName>
        <fullName evidence="2">TIGR00153 family protein</fullName>
    </submittedName>
</protein>
<gene>
    <name evidence="2" type="ORF">IFK94_08175</name>
</gene>
<accession>A0A8J6Y0J3</accession>
<dbReference type="EMBL" id="JACXWD010000022">
    <property type="protein sequence ID" value="MBD3868087.1"/>
    <property type="molecule type" value="Genomic_DNA"/>
</dbReference>
<evidence type="ECO:0000313" key="2">
    <source>
        <dbReference type="EMBL" id="MBD3868087.1"/>
    </source>
</evidence>
<evidence type="ECO:0000313" key="3">
    <source>
        <dbReference type="Proteomes" id="UP000648239"/>
    </source>
</evidence>
<dbReference type="InterPro" id="IPR038078">
    <property type="entry name" value="PhoU-like_sf"/>
</dbReference>
<sequence length="224" mass="25114">MRNFFPILGKSPFGPIQAHMNKAYETAMVLPSFFDAFLGKNVEKTSEIRKAILLMEHEADLLKNDIRDNLPKSMFLPVDRRDLLSLLHHQDAIADLAEDIVIVATLQDNLTLPDDLHAPFLEVVDLSLKTCKKAKKTVGEMQNLLASSFGGDEATTVLGMIDSIGKAEYQVDKLVYALAKDLYRREEEIGVTSLLLWQKMLQLVGRLANSAESIGDHLRLMLYS</sequence>
<evidence type="ECO:0000256" key="1">
    <source>
        <dbReference type="ARBA" id="ARBA00008591"/>
    </source>
</evidence>
<organism evidence="2 3">
    <name type="scientific">Candidatus Polarisedimenticola svalbardensis</name>
    <dbReference type="NCBI Taxonomy" id="2886004"/>
    <lineage>
        <taxon>Bacteria</taxon>
        <taxon>Pseudomonadati</taxon>
        <taxon>Acidobacteriota</taxon>
        <taxon>Candidatus Polarisedimenticolia</taxon>
        <taxon>Candidatus Polarisedimenticolales</taxon>
        <taxon>Candidatus Polarisedimenticolaceae</taxon>
        <taxon>Candidatus Polarisedimenticola</taxon>
    </lineage>
</organism>
<dbReference type="NCBIfam" id="TIGR00153">
    <property type="entry name" value="TIGR00153 family protein"/>
    <property type="match status" value="1"/>
</dbReference>
<dbReference type="Pfam" id="PF01865">
    <property type="entry name" value="PhoU_div"/>
    <property type="match status" value="1"/>
</dbReference>
<dbReference type="AlphaFoldDB" id="A0A8J6Y0J3"/>
<dbReference type="SUPFAM" id="SSF109755">
    <property type="entry name" value="PhoU-like"/>
    <property type="match status" value="1"/>
</dbReference>
<dbReference type="PANTHER" id="PTHR36536">
    <property type="entry name" value="UPF0111 PROTEIN HI_1603"/>
    <property type="match status" value="1"/>
</dbReference>
<reference evidence="2 3" key="1">
    <citation type="submission" date="2020-08" db="EMBL/GenBank/DDBJ databases">
        <title>Acidobacteriota in marine sediments use diverse sulfur dissimilation pathways.</title>
        <authorList>
            <person name="Wasmund K."/>
        </authorList>
    </citation>
    <scope>NUCLEOTIDE SEQUENCE [LARGE SCALE GENOMIC DNA]</scope>
    <source>
        <strain evidence="2">MAG AM4</strain>
    </source>
</reference>
<dbReference type="InterPro" id="IPR002727">
    <property type="entry name" value="DUF47"/>
</dbReference>
<dbReference type="Gene3D" id="1.20.58.220">
    <property type="entry name" value="Phosphate transport system protein phou homolog 2, domain 2"/>
    <property type="match status" value="1"/>
</dbReference>
<proteinExistence type="inferred from homology"/>